<feature type="compositionally biased region" description="Basic residues" evidence="1">
    <location>
        <begin position="34"/>
        <end position="43"/>
    </location>
</feature>
<name>A0AAN0PBD1_ACISD</name>
<dbReference type="EMBL" id="CP002080">
    <property type="protein sequence ID" value="ADI92345.1"/>
    <property type="molecule type" value="Genomic_DNA"/>
</dbReference>
<dbReference type="InterPro" id="IPR038440">
    <property type="entry name" value="FimV_C_sf"/>
</dbReference>
<dbReference type="Proteomes" id="UP000000392">
    <property type="component" value="Chromosome"/>
</dbReference>
<accession>A0AAN0PBD1</accession>
<evidence type="ECO:0000313" key="3">
    <source>
        <dbReference type="Proteomes" id="UP000000392"/>
    </source>
</evidence>
<dbReference type="RefSeq" id="WP_013199021.1">
    <property type="nucleotide sequence ID" value="NC_014259.1"/>
</dbReference>
<dbReference type="AlphaFoldDB" id="A0AAN0PBD1"/>
<feature type="region of interest" description="Disordered" evidence="1">
    <location>
        <begin position="22"/>
        <end position="71"/>
    </location>
</feature>
<dbReference type="GeneID" id="9383896"/>
<evidence type="ECO:0008006" key="4">
    <source>
        <dbReference type="Google" id="ProtNLM"/>
    </source>
</evidence>
<proteinExistence type="predicted"/>
<organism evidence="2 3">
    <name type="scientific">Acinetobacter oleivorans (strain JCM 16667 / KCTC 23045 / DR1)</name>
    <dbReference type="NCBI Taxonomy" id="436717"/>
    <lineage>
        <taxon>Bacteria</taxon>
        <taxon>Pseudomonadati</taxon>
        <taxon>Pseudomonadota</taxon>
        <taxon>Gammaproteobacteria</taxon>
        <taxon>Moraxellales</taxon>
        <taxon>Moraxellaceae</taxon>
        <taxon>Acinetobacter</taxon>
    </lineage>
</organism>
<sequence>MLYVIPFIILLVVAVILKKRENSQKQEATSPKTVNKKTNKKANSKSSKSSREKSKVNVVEDTLPPVPQNTPVPEAVRQKIQQLIQEKQYSAAEAQVNQALKKDNTQHALYLLLLEVHIAQKDEFAITQLISHIRSLALNEIVTQAEARQKEYETLRKTEHESSSQSDAIDFPQAQTYEEPKNTPDTTAQFDQLTTSSSEASFDDLRKDYTPVKQEPAVEVKPLEFNFSLEKTAATETNSQPVHEPEVSTSQQVPEVSSSQETNELADLEFSFDLAPLHETEEKTQALEVKADQESSVNALDFNLDLNPSSSETKSVEQAPSLDELTLVEQAPLEATSIAPLEFSLDEPALVTTPEIETQNHIETVNEEATQTQIEDPLLDAFPELKQLDENELDLQLAEQYIKLGAYPAAHALLASNEQKFNTEQQQRAKNLLNRIAS</sequence>
<evidence type="ECO:0000256" key="1">
    <source>
        <dbReference type="SAM" id="MobiDB-lite"/>
    </source>
</evidence>
<feature type="compositionally biased region" description="Low complexity" evidence="1">
    <location>
        <begin position="247"/>
        <end position="262"/>
    </location>
</feature>
<dbReference type="KEGG" id="acd:AOLE_17300"/>
<protein>
    <recommendedName>
        <fullName evidence="4">FimV domain-containing protein</fullName>
    </recommendedName>
</protein>
<dbReference type="Gene3D" id="1.20.58.2200">
    <property type="match status" value="1"/>
</dbReference>
<evidence type="ECO:0000313" key="2">
    <source>
        <dbReference type="EMBL" id="ADI92345.1"/>
    </source>
</evidence>
<feature type="region of interest" description="Disordered" evidence="1">
    <location>
        <begin position="234"/>
        <end position="262"/>
    </location>
</feature>
<reference evidence="2 3" key="1">
    <citation type="journal article" date="2010" name="J. Bacteriol.">
        <title>Complete genome sequence of the diesel-degrading Acinetobacter sp. strain DR1.</title>
        <authorList>
            <person name="Jung J."/>
            <person name="Baek J.H."/>
            <person name="Park W."/>
        </authorList>
    </citation>
    <scope>NUCLEOTIDE SEQUENCE [LARGE SCALE GENOMIC DNA]</scope>
    <source>
        <strain evidence="3">JCM 16667 / KCTC 23045 / DR1</strain>
    </source>
</reference>
<gene>
    <name evidence="2" type="ordered locus">AOLE_17300</name>
</gene>